<dbReference type="WBParaSite" id="PDA_v2.g6553.t1">
    <property type="protein sequence ID" value="PDA_v2.g6553.t1"/>
    <property type="gene ID" value="PDA_v2.g6553"/>
</dbReference>
<organism evidence="1 2">
    <name type="scientific">Panagrolaimus davidi</name>
    <dbReference type="NCBI Taxonomy" id="227884"/>
    <lineage>
        <taxon>Eukaryota</taxon>
        <taxon>Metazoa</taxon>
        <taxon>Ecdysozoa</taxon>
        <taxon>Nematoda</taxon>
        <taxon>Chromadorea</taxon>
        <taxon>Rhabditida</taxon>
        <taxon>Tylenchina</taxon>
        <taxon>Panagrolaimomorpha</taxon>
        <taxon>Panagrolaimoidea</taxon>
        <taxon>Panagrolaimidae</taxon>
        <taxon>Panagrolaimus</taxon>
    </lineage>
</organism>
<keyword evidence="1" id="KW-1185">Reference proteome</keyword>
<protein>
    <submittedName>
        <fullName evidence="2">Uncharacterized protein</fullName>
    </submittedName>
</protein>
<name>A0A914QS45_9BILA</name>
<accession>A0A914QS45</accession>
<dbReference type="AlphaFoldDB" id="A0A914QS45"/>
<sequence>MLVDEAVLKKLDSSYKKEILKLEAKYAAIKYKKFPRIKQLLFEFSQNYLMLPKYWDELFEASHKVVLTLYKSPSLRYFNGHNESLRGRMRSRKHFFSNDILQHTEHGFKKLLHEPPKFYQEFVEYNEIKKELCLPRKDLDKTWRYFKEYSSSPLPQEALLLYEETKKLYEKIISAKNDVKKWFKLICQVKDDEYICNNVEYRIGNDMTNKELWKLYIKFFLGDVKMKDDYEKACKKYGPSIVHWKNAFDFEVFKEEELSDEIVRKKKKEDEDEEKDRHLVSDYDNNTTNRRFKFLAEQGNVETLHLIQINLVNEKSENVKLQEILRLTPKIIEFKLHTITYLEPYGLAEFLKVGRW</sequence>
<reference evidence="2" key="1">
    <citation type="submission" date="2022-11" db="UniProtKB">
        <authorList>
            <consortium name="WormBaseParasite"/>
        </authorList>
    </citation>
    <scope>IDENTIFICATION</scope>
</reference>
<proteinExistence type="predicted"/>
<dbReference type="Proteomes" id="UP000887578">
    <property type="component" value="Unplaced"/>
</dbReference>
<evidence type="ECO:0000313" key="2">
    <source>
        <dbReference type="WBParaSite" id="PDA_v2.g6553.t1"/>
    </source>
</evidence>
<evidence type="ECO:0000313" key="1">
    <source>
        <dbReference type="Proteomes" id="UP000887578"/>
    </source>
</evidence>